<dbReference type="EMBL" id="JADNRY010000297">
    <property type="protein sequence ID" value="KAF9059499.1"/>
    <property type="molecule type" value="Genomic_DNA"/>
</dbReference>
<sequence length="410" mass="45695">MGNLIEDQSLTVTLRRRHGEALALVQLGSLKDFKFRQRLNHAYRVVISKDTKIPYKAEQSPSGGFMDESLKGWMLDAPGGANCAQEQWQWGWLPHCEVCLAEERVVTEFLEDKQHKLVWKFPDWCTEGFYRRLSIWIYYATPIDVVLAVDVYGGGALALVGDDDAGFEDVEGFSSGGRAEEGVNSDKKTSESPVPMQNPVFFLSLSGAVTHSAASLRKLKRQGCMRYWTCRADATRVYDNVTLVSNTCRPTASVRSGYRTRRGIGLCVVRVTGSKHRVNSKVREGSEGAGGGDFGRYGGGIMQDVVSGEEVTREERDIDKQLSVLKDIKGGRVQTSRWMQRGYVRGLPREFDAGIHAWFFEILKARTGTTRTVVYEGSLGSCVPLDFLGDHNTGLSKNHNSIAFDRDKTK</sequence>
<evidence type="ECO:0000256" key="1">
    <source>
        <dbReference type="SAM" id="MobiDB-lite"/>
    </source>
</evidence>
<evidence type="ECO:0000313" key="2">
    <source>
        <dbReference type="EMBL" id="KAF9059499.1"/>
    </source>
</evidence>
<reference evidence="2" key="1">
    <citation type="submission" date="2020-11" db="EMBL/GenBank/DDBJ databases">
        <authorList>
            <consortium name="DOE Joint Genome Institute"/>
            <person name="Ahrendt S."/>
            <person name="Riley R."/>
            <person name="Andreopoulos W."/>
            <person name="Labutti K."/>
            <person name="Pangilinan J."/>
            <person name="Ruiz-Duenas F.J."/>
            <person name="Barrasa J.M."/>
            <person name="Sanchez-Garcia M."/>
            <person name="Camarero S."/>
            <person name="Miyauchi S."/>
            <person name="Serrano A."/>
            <person name="Linde D."/>
            <person name="Babiker R."/>
            <person name="Drula E."/>
            <person name="Ayuso-Fernandez I."/>
            <person name="Pacheco R."/>
            <person name="Padilla G."/>
            <person name="Ferreira P."/>
            <person name="Barriuso J."/>
            <person name="Kellner H."/>
            <person name="Castanera R."/>
            <person name="Alfaro M."/>
            <person name="Ramirez L."/>
            <person name="Pisabarro A.G."/>
            <person name="Kuo A."/>
            <person name="Tritt A."/>
            <person name="Lipzen A."/>
            <person name="He G."/>
            <person name="Yan M."/>
            <person name="Ng V."/>
            <person name="Cullen D."/>
            <person name="Martin F."/>
            <person name="Rosso M.-N."/>
            <person name="Henrissat B."/>
            <person name="Hibbett D."/>
            <person name="Martinez A.T."/>
            <person name="Grigoriev I.V."/>
        </authorList>
    </citation>
    <scope>NUCLEOTIDE SEQUENCE</scope>
    <source>
        <strain evidence="2">AH 40177</strain>
    </source>
</reference>
<organism evidence="2 3">
    <name type="scientific">Rhodocollybia butyracea</name>
    <dbReference type="NCBI Taxonomy" id="206335"/>
    <lineage>
        <taxon>Eukaryota</taxon>
        <taxon>Fungi</taxon>
        <taxon>Dikarya</taxon>
        <taxon>Basidiomycota</taxon>
        <taxon>Agaricomycotina</taxon>
        <taxon>Agaricomycetes</taxon>
        <taxon>Agaricomycetidae</taxon>
        <taxon>Agaricales</taxon>
        <taxon>Marasmiineae</taxon>
        <taxon>Omphalotaceae</taxon>
        <taxon>Rhodocollybia</taxon>
    </lineage>
</organism>
<dbReference type="AlphaFoldDB" id="A0A9P5P9V0"/>
<name>A0A9P5P9V0_9AGAR</name>
<keyword evidence="3" id="KW-1185">Reference proteome</keyword>
<comment type="caution">
    <text evidence="2">The sequence shown here is derived from an EMBL/GenBank/DDBJ whole genome shotgun (WGS) entry which is preliminary data.</text>
</comment>
<feature type="compositionally biased region" description="Basic and acidic residues" evidence="1">
    <location>
        <begin position="178"/>
        <end position="190"/>
    </location>
</feature>
<evidence type="ECO:0000313" key="3">
    <source>
        <dbReference type="Proteomes" id="UP000772434"/>
    </source>
</evidence>
<dbReference type="Proteomes" id="UP000772434">
    <property type="component" value="Unassembled WGS sequence"/>
</dbReference>
<protein>
    <submittedName>
        <fullName evidence="2">Uncharacterized protein</fullName>
    </submittedName>
</protein>
<gene>
    <name evidence="2" type="ORF">BDP27DRAFT_1407593</name>
</gene>
<accession>A0A9P5P9V0</accession>
<feature type="region of interest" description="Disordered" evidence="1">
    <location>
        <begin position="174"/>
        <end position="193"/>
    </location>
</feature>
<proteinExistence type="predicted"/>